<feature type="compositionally biased region" description="Low complexity" evidence="1">
    <location>
        <begin position="27"/>
        <end position="40"/>
    </location>
</feature>
<dbReference type="AlphaFoldDB" id="A0A0F9YJD7"/>
<comment type="caution">
    <text evidence="2">The sequence shown here is derived from an EMBL/GenBank/DDBJ whole genome shotgun (WGS) entry which is preliminary data.</text>
</comment>
<dbReference type="EMBL" id="LAZR01000022">
    <property type="protein sequence ID" value="KKO04679.1"/>
    <property type="molecule type" value="Genomic_DNA"/>
</dbReference>
<evidence type="ECO:0000256" key="1">
    <source>
        <dbReference type="SAM" id="MobiDB-lite"/>
    </source>
</evidence>
<gene>
    <name evidence="2" type="ORF">LCGC14_0085080</name>
</gene>
<feature type="compositionally biased region" description="Basic and acidic residues" evidence="1">
    <location>
        <begin position="16"/>
        <end position="26"/>
    </location>
</feature>
<evidence type="ECO:0000313" key="2">
    <source>
        <dbReference type="EMBL" id="KKO04679.1"/>
    </source>
</evidence>
<name>A0A0F9YJD7_9ZZZZ</name>
<organism evidence="2">
    <name type="scientific">marine sediment metagenome</name>
    <dbReference type="NCBI Taxonomy" id="412755"/>
    <lineage>
        <taxon>unclassified sequences</taxon>
        <taxon>metagenomes</taxon>
        <taxon>ecological metagenomes</taxon>
    </lineage>
</organism>
<feature type="region of interest" description="Disordered" evidence="1">
    <location>
        <begin position="1"/>
        <end position="49"/>
    </location>
</feature>
<protein>
    <submittedName>
        <fullName evidence="2">Uncharacterized protein</fullName>
    </submittedName>
</protein>
<reference evidence="2" key="1">
    <citation type="journal article" date="2015" name="Nature">
        <title>Complex archaea that bridge the gap between prokaryotes and eukaryotes.</title>
        <authorList>
            <person name="Spang A."/>
            <person name="Saw J.H."/>
            <person name="Jorgensen S.L."/>
            <person name="Zaremba-Niedzwiedzka K."/>
            <person name="Martijn J."/>
            <person name="Lind A.E."/>
            <person name="van Eijk R."/>
            <person name="Schleper C."/>
            <person name="Guy L."/>
            <person name="Ettema T.J."/>
        </authorList>
    </citation>
    <scope>NUCLEOTIDE SEQUENCE</scope>
</reference>
<proteinExistence type="predicted"/>
<sequence length="182" mass="19855">MAKDNTDNSSNDIADTLERELSDEFGKAVSPSSKSSSVPANPKGATPVALPRRIAGGFLGVRDDLDERAREWRNMSRAIAQQRPLLETLEAERGALLETLVKTAEEAIADGKALTLLMESTKNGDVTGNLTERFDASVNTLEELAGVSTALTDNLLSLRSSWEQYFSLVLKGQEMQEGRRQD</sequence>
<accession>A0A0F9YJD7</accession>